<dbReference type="Proteomes" id="UP000504606">
    <property type="component" value="Unplaced"/>
</dbReference>
<comment type="subcellular location">
    <subcellularLocation>
        <location evidence="2">Cytoplasm</location>
    </subcellularLocation>
    <subcellularLocation>
        <location evidence="1">Nucleus</location>
    </subcellularLocation>
</comment>
<dbReference type="GO" id="GO:0010387">
    <property type="term" value="P:COP9 signalosome assembly"/>
    <property type="evidence" value="ECO:0007669"/>
    <property type="project" value="InterPro"/>
</dbReference>
<evidence type="ECO:0000313" key="8">
    <source>
        <dbReference type="RefSeq" id="XP_026287447.1"/>
    </source>
</evidence>
<dbReference type="GeneID" id="113212833"/>
<dbReference type="CTD" id="49077"/>
<dbReference type="GO" id="GO:0005737">
    <property type="term" value="C:cytoplasm"/>
    <property type="evidence" value="ECO:0007669"/>
    <property type="project" value="UniProtKB-SubCell"/>
</dbReference>
<dbReference type="OrthoDB" id="5351233at2759"/>
<dbReference type="GO" id="GO:0000338">
    <property type="term" value="P:protein deneddylation"/>
    <property type="evidence" value="ECO:0007669"/>
    <property type="project" value="InterPro"/>
</dbReference>
<evidence type="ECO:0000259" key="6">
    <source>
        <dbReference type="Pfam" id="PF10075"/>
    </source>
</evidence>
<feature type="domain" description="CSN8/PSMD8/EIF3K" evidence="6">
    <location>
        <begin position="26"/>
        <end position="156"/>
    </location>
</feature>
<keyword evidence="7" id="KW-1185">Reference proteome</keyword>
<keyword evidence="4" id="KW-0736">Signalosome</keyword>
<evidence type="ECO:0000256" key="5">
    <source>
        <dbReference type="ARBA" id="ARBA00023242"/>
    </source>
</evidence>
<evidence type="ECO:0000256" key="1">
    <source>
        <dbReference type="ARBA" id="ARBA00004123"/>
    </source>
</evidence>
<evidence type="ECO:0000256" key="2">
    <source>
        <dbReference type="ARBA" id="ARBA00004496"/>
    </source>
</evidence>
<dbReference type="KEGG" id="foc:113212833"/>
<gene>
    <name evidence="8" type="primary">LOC113212833</name>
</gene>
<reference evidence="8" key="1">
    <citation type="submission" date="2025-08" db="UniProtKB">
        <authorList>
            <consortium name="RefSeq"/>
        </authorList>
    </citation>
    <scope>IDENTIFICATION</scope>
    <source>
        <tissue evidence="8">Whole organism</tissue>
    </source>
</reference>
<dbReference type="PANTHER" id="PTHR13339:SF0">
    <property type="entry name" value="COP9 SIGNALOSOME COMPLEX SUBUNIT 8"/>
    <property type="match status" value="1"/>
</dbReference>
<evidence type="ECO:0000256" key="4">
    <source>
        <dbReference type="ARBA" id="ARBA00022790"/>
    </source>
</evidence>
<keyword evidence="3" id="KW-0963">Cytoplasm</keyword>
<dbReference type="Gene3D" id="1.25.40.990">
    <property type="match status" value="1"/>
</dbReference>
<dbReference type="GO" id="GO:0008180">
    <property type="term" value="C:COP9 signalosome"/>
    <property type="evidence" value="ECO:0007669"/>
    <property type="project" value="UniProtKB-KW"/>
</dbReference>
<name>A0A6J1T3B4_FRAOC</name>
<keyword evidence="5" id="KW-0539">Nucleus</keyword>
<evidence type="ECO:0000313" key="7">
    <source>
        <dbReference type="Proteomes" id="UP000504606"/>
    </source>
</evidence>
<organism evidence="7 8">
    <name type="scientific">Frankliniella occidentalis</name>
    <name type="common">Western flower thrips</name>
    <name type="synonym">Euthrips occidentalis</name>
    <dbReference type="NCBI Taxonomy" id="133901"/>
    <lineage>
        <taxon>Eukaryota</taxon>
        <taxon>Metazoa</taxon>
        <taxon>Ecdysozoa</taxon>
        <taxon>Arthropoda</taxon>
        <taxon>Hexapoda</taxon>
        <taxon>Insecta</taxon>
        <taxon>Pterygota</taxon>
        <taxon>Neoptera</taxon>
        <taxon>Paraneoptera</taxon>
        <taxon>Thysanoptera</taxon>
        <taxon>Terebrantia</taxon>
        <taxon>Thripoidea</taxon>
        <taxon>Thripidae</taxon>
        <taxon>Frankliniella</taxon>
    </lineage>
</organism>
<sequence>MIAEDLISTCAELERLELISPTGEATAQEYAQLLAIYLCQSDLCNAKFLWKRIPTSLKNSHDELSLIWKVGQCMWKRDYPAAYSALQVSWSDNVRHIMLALQDELRTRAVDLIANAYSSITVSDLSAMAGINDREAERLSNARGWIIDAETEMVHPVRPPPSSHVTTSSEGQLNKLTDYVSFLEN</sequence>
<protein>
    <submittedName>
        <fullName evidence="8">COP9 signalosome complex subunit 8</fullName>
    </submittedName>
</protein>
<proteinExistence type="predicted"/>
<dbReference type="Pfam" id="PF10075">
    <property type="entry name" value="CSN8_PSD8_EIF3K"/>
    <property type="match status" value="1"/>
</dbReference>
<dbReference type="AlphaFoldDB" id="A0A6J1T3B4"/>
<dbReference type="RefSeq" id="XP_026287447.1">
    <property type="nucleotide sequence ID" value="XM_026431662.2"/>
</dbReference>
<dbReference type="InterPro" id="IPR033464">
    <property type="entry name" value="CSN8_PSD8_EIF3K"/>
</dbReference>
<dbReference type="PANTHER" id="PTHR13339">
    <property type="entry name" value="COP9 SIGNALOSOME COMPLEX SUBUNIT 8"/>
    <property type="match status" value="1"/>
</dbReference>
<dbReference type="InterPro" id="IPR033205">
    <property type="entry name" value="COP9_CSN8"/>
</dbReference>
<evidence type="ECO:0000256" key="3">
    <source>
        <dbReference type="ARBA" id="ARBA00022490"/>
    </source>
</evidence>
<accession>A0A6J1T3B4</accession>